<organism evidence="1 2">
    <name type="scientific">Neisseria oralis</name>
    <dbReference type="NCBI Taxonomy" id="1107316"/>
    <lineage>
        <taxon>Bacteria</taxon>
        <taxon>Pseudomonadati</taxon>
        <taxon>Pseudomonadota</taxon>
        <taxon>Betaproteobacteria</taxon>
        <taxon>Neisseriales</taxon>
        <taxon>Neisseriaceae</taxon>
        <taxon>Neisseria</taxon>
    </lineage>
</organism>
<dbReference type="EMBL" id="JBJGEB010000009">
    <property type="protein sequence ID" value="MFK7642648.1"/>
    <property type="molecule type" value="Genomic_DNA"/>
</dbReference>
<gene>
    <name evidence="1" type="ORF">ACI43T_09115</name>
</gene>
<reference evidence="1 2" key="1">
    <citation type="submission" date="2024-11" db="EMBL/GenBank/DDBJ databases">
        <authorList>
            <person name="Mikucki A.G."/>
            <person name="Kahler C.M."/>
        </authorList>
    </citation>
    <scope>NUCLEOTIDE SEQUENCE [LARGE SCALE GENOMIC DNA]</scope>
    <source>
        <strain evidence="1 2">EXNM717</strain>
    </source>
</reference>
<comment type="caution">
    <text evidence="1">The sequence shown here is derived from an EMBL/GenBank/DDBJ whole genome shotgun (WGS) entry which is preliminary data.</text>
</comment>
<dbReference type="RefSeq" id="WP_377079825.1">
    <property type="nucleotide sequence ID" value="NZ_JBJGEB010000009.1"/>
</dbReference>
<dbReference type="Proteomes" id="UP001621964">
    <property type="component" value="Unassembled WGS sequence"/>
</dbReference>
<evidence type="ECO:0000313" key="2">
    <source>
        <dbReference type="Proteomes" id="UP001621964"/>
    </source>
</evidence>
<protein>
    <submittedName>
        <fullName evidence="1">Virulence regulator</fullName>
    </submittedName>
</protein>
<evidence type="ECO:0000313" key="1">
    <source>
        <dbReference type="EMBL" id="MFK7642648.1"/>
    </source>
</evidence>
<accession>A0ABW8Q6T1</accession>
<name>A0ABW8Q6T1_9NEIS</name>
<proteinExistence type="predicted"/>
<sequence>MFNLSKPVLKEIELLDAAGLSVGAIVTALRLKFPIELIDRDDNELEEVVRLTVNPPRKAPSFSR</sequence>
<keyword evidence="2" id="KW-1185">Reference proteome</keyword>